<sequence>MSARAGRDPVLVLASRVGPDEKCLLTALRRGGHAAEVLDINALHRAASDPAGPGGLVLNREIGQVRARYAATMLEAAGMTVVNSAAAVQTCGDKWLTSLALARAGLPAPRTVLAASPAAAGEAAAELGFPVVLKPLIGSWGRLVTRVRDAEEAATVLEHVAAQPSPQAQVVYLQEYVDKPGHDLRALVVRGEVVAAMRRYADDWRTNVSRGGRTEPCVLDPDTEKLAVRAAEATGADIAGVDLAENRAGAVLVLEVNHRVEFAGLQRAHDGLDIAATIVDRIVGGAS</sequence>
<comment type="caution">
    <text evidence="6">The sequence shown here is derived from an EMBL/GenBank/DDBJ whole genome shotgun (WGS) entry which is preliminary data.</text>
</comment>
<organism evidence="6 7">
    <name type="scientific">Plantactinospora mayteni</name>
    <dbReference type="NCBI Taxonomy" id="566021"/>
    <lineage>
        <taxon>Bacteria</taxon>
        <taxon>Bacillati</taxon>
        <taxon>Actinomycetota</taxon>
        <taxon>Actinomycetes</taxon>
        <taxon>Micromonosporales</taxon>
        <taxon>Micromonosporaceae</taxon>
        <taxon>Plantactinospora</taxon>
    </lineage>
</organism>
<evidence type="ECO:0000313" key="7">
    <source>
        <dbReference type="Proteomes" id="UP000621500"/>
    </source>
</evidence>
<accession>A0ABQ4EH86</accession>
<proteinExistence type="predicted"/>
<dbReference type="EMBL" id="BONX01000003">
    <property type="protein sequence ID" value="GIG94009.1"/>
    <property type="molecule type" value="Genomic_DNA"/>
</dbReference>
<dbReference type="Gene3D" id="3.40.50.20">
    <property type="match status" value="1"/>
</dbReference>
<evidence type="ECO:0000256" key="3">
    <source>
        <dbReference type="ARBA" id="ARBA00022840"/>
    </source>
</evidence>
<dbReference type="SUPFAM" id="SSF52440">
    <property type="entry name" value="PreATP-grasp domain"/>
    <property type="match status" value="1"/>
</dbReference>
<dbReference type="Gene3D" id="3.30.470.20">
    <property type="entry name" value="ATP-grasp fold, B domain"/>
    <property type="match status" value="1"/>
</dbReference>
<dbReference type="SUPFAM" id="SSF56059">
    <property type="entry name" value="Glutathione synthetase ATP-binding domain-like"/>
    <property type="match status" value="1"/>
</dbReference>
<keyword evidence="2 4" id="KW-0547">Nucleotide-binding</keyword>
<feature type="domain" description="ATP-grasp" evidence="5">
    <location>
        <begin position="98"/>
        <end position="283"/>
    </location>
</feature>
<dbReference type="Pfam" id="PF22626">
    <property type="entry name" value="LysX_preATP_grasp"/>
    <property type="match status" value="1"/>
</dbReference>
<evidence type="ECO:0000256" key="1">
    <source>
        <dbReference type="ARBA" id="ARBA00022723"/>
    </source>
</evidence>
<dbReference type="InterPro" id="IPR054562">
    <property type="entry name" value="LysX/ArgX_preATP_grasp"/>
</dbReference>
<evidence type="ECO:0000256" key="2">
    <source>
        <dbReference type="ARBA" id="ARBA00022741"/>
    </source>
</evidence>
<dbReference type="PANTHER" id="PTHR21621">
    <property type="entry name" value="RIBOSOMAL PROTEIN S6 MODIFICATION PROTEIN"/>
    <property type="match status" value="1"/>
</dbReference>
<dbReference type="RefSeq" id="WP_203855674.1">
    <property type="nucleotide sequence ID" value="NZ_BONX01000003.1"/>
</dbReference>
<evidence type="ECO:0000259" key="5">
    <source>
        <dbReference type="PROSITE" id="PS50975"/>
    </source>
</evidence>
<dbReference type="InterPro" id="IPR011761">
    <property type="entry name" value="ATP-grasp"/>
</dbReference>
<protein>
    <submittedName>
        <fullName evidence="6">Lysine biosynthesis enzyme LysX</fullName>
    </submittedName>
</protein>
<dbReference type="Proteomes" id="UP000621500">
    <property type="component" value="Unassembled WGS sequence"/>
</dbReference>
<dbReference type="InterPro" id="IPR016185">
    <property type="entry name" value="PreATP-grasp_dom_sf"/>
</dbReference>
<dbReference type="Gene3D" id="3.30.1490.20">
    <property type="entry name" value="ATP-grasp fold, A domain"/>
    <property type="match status" value="1"/>
</dbReference>
<dbReference type="NCBIfam" id="TIGR00768">
    <property type="entry name" value="rimK_fam"/>
    <property type="match status" value="1"/>
</dbReference>
<keyword evidence="1" id="KW-0479">Metal-binding</keyword>
<dbReference type="PROSITE" id="PS50975">
    <property type="entry name" value="ATP_GRASP"/>
    <property type="match status" value="1"/>
</dbReference>
<dbReference type="Pfam" id="PF08443">
    <property type="entry name" value="RimK"/>
    <property type="match status" value="1"/>
</dbReference>
<dbReference type="InterPro" id="IPR013815">
    <property type="entry name" value="ATP_grasp_subdomain_1"/>
</dbReference>
<name>A0ABQ4EH86_9ACTN</name>
<dbReference type="InterPro" id="IPR013651">
    <property type="entry name" value="ATP-grasp_RimK-type"/>
</dbReference>
<keyword evidence="3 4" id="KW-0067">ATP-binding</keyword>
<dbReference type="InterPro" id="IPR004666">
    <property type="entry name" value="Rp_bS6_RimK/Lys_biosynth_LsyX"/>
</dbReference>
<evidence type="ECO:0000256" key="4">
    <source>
        <dbReference type="PROSITE-ProRule" id="PRU00409"/>
    </source>
</evidence>
<evidence type="ECO:0000313" key="6">
    <source>
        <dbReference type="EMBL" id="GIG94009.1"/>
    </source>
</evidence>
<reference evidence="6 7" key="1">
    <citation type="submission" date="2021-01" db="EMBL/GenBank/DDBJ databases">
        <title>Whole genome shotgun sequence of Plantactinospora mayteni NBRC 109088.</title>
        <authorList>
            <person name="Komaki H."/>
            <person name="Tamura T."/>
        </authorList>
    </citation>
    <scope>NUCLEOTIDE SEQUENCE [LARGE SCALE GENOMIC DNA]</scope>
    <source>
        <strain evidence="6 7">NBRC 109088</strain>
    </source>
</reference>
<keyword evidence="7" id="KW-1185">Reference proteome</keyword>
<dbReference type="PANTHER" id="PTHR21621:SF0">
    <property type="entry name" value="BETA-CITRYLGLUTAMATE SYNTHASE B-RELATED"/>
    <property type="match status" value="1"/>
</dbReference>
<gene>
    <name evidence="6" type="ORF">Pma05_05820</name>
</gene>